<comment type="caution">
    <text evidence="3">The sequence shown here is derived from an EMBL/GenBank/DDBJ whole genome shotgun (WGS) entry which is preliminary data.</text>
</comment>
<dbReference type="PANTHER" id="PTHR46637">
    <property type="entry name" value="TIS1421-TRANSPOSASE PROTEIN A"/>
    <property type="match status" value="1"/>
</dbReference>
<dbReference type="Proteomes" id="UP000035265">
    <property type="component" value="Unassembled WGS sequence"/>
</dbReference>
<gene>
    <name evidence="3" type="ORF">FB00_13535</name>
</gene>
<evidence type="ECO:0000313" key="3">
    <source>
        <dbReference type="EMBL" id="KLN34195.1"/>
    </source>
</evidence>
<dbReference type="Pfam" id="PF13340">
    <property type="entry name" value="DUF4096"/>
    <property type="match status" value="1"/>
</dbReference>
<dbReference type="InterPro" id="IPR052909">
    <property type="entry name" value="Transposase_6_like"/>
</dbReference>
<dbReference type="EMBL" id="JNBQ01000018">
    <property type="protein sequence ID" value="KLN34195.1"/>
    <property type="molecule type" value="Genomic_DNA"/>
</dbReference>
<dbReference type="PATRIC" id="fig|264251.5.peg.2754"/>
<sequence length="137" mass="15583">MSRFQVLTDEQWERIEPLLPSNAGRVGRPFGDHRTVVEGIAYRYRTGIPWRDLPLEAFGPWQTVWKRHKRFSDDGTWDSILAHLMAEADAAGEIDWTVSVDSTINRAHQHATNTGRAEQDTGGDVESQEASRGRRPQ</sequence>
<dbReference type="AlphaFoldDB" id="A0A0H2KKV1"/>
<dbReference type="NCBIfam" id="NF033580">
    <property type="entry name" value="transpos_IS5_3"/>
    <property type="match status" value="1"/>
</dbReference>
<keyword evidence="4" id="KW-1185">Reference proteome</keyword>
<name>A0A0H2KKV1_9MICO</name>
<evidence type="ECO:0000256" key="1">
    <source>
        <dbReference type="SAM" id="MobiDB-lite"/>
    </source>
</evidence>
<feature type="compositionally biased region" description="Polar residues" evidence="1">
    <location>
        <begin position="107"/>
        <end position="116"/>
    </location>
</feature>
<dbReference type="PANTHER" id="PTHR46637:SF1">
    <property type="entry name" value="BLL5188 PROTEIN"/>
    <property type="match status" value="1"/>
</dbReference>
<organism evidence="3 4">
    <name type="scientific">Cellulosimicrobium funkei</name>
    <dbReference type="NCBI Taxonomy" id="264251"/>
    <lineage>
        <taxon>Bacteria</taxon>
        <taxon>Bacillati</taxon>
        <taxon>Actinomycetota</taxon>
        <taxon>Actinomycetes</taxon>
        <taxon>Micrococcales</taxon>
        <taxon>Promicromonosporaceae</taxon>
        <taxon>Cellulosimicrobium</taxon>
    </lineage>
</organism>
<dbReference type="STRING" id="264251.FB00_13535"/>
<dbReference type="InterPro" id="IPR025161">
    <property type="entry name" value="IS402-like_dom"/>
</dbReference>
<reference evidence="3 4" key="1">
    <citation type="submission" date="2014-05" db="EMBL/GenBank/DDBJ databases">
        <title>Cellulosimicrobium funkei U11 genome.</title>
        <authorList>
            <person name="Hu C."/>
            <person name="Gong Y."/>
            <person name="Wan W."/>
            <person name="Jiang M."/>
        </authorList>
    </citation>
    <scope>NUCLEOTIDE SEQUENCE [LARGE SCALE GENOMIC DNA]</scope>
    <source>
        <strain evidence="3 4">U11</strain>
    </source>
</reference>
<evidence type="ECO:0000313" key="4">
    <source>
        <dbReference type="Proteomes" id="UP000035265"/>
    </source>
</evidence>
<protein>
    <submittedName>
        <fullName evidence="3">Transposase</fullName>
    </submittedName>
</protein>
<proteinExistence type="predicted"/>
<accession>A0A0H2KKV1</accession>
<feature type="region of interest" description="Disordered" evidence="1">
    <location>
        <begin position="107"/>
        <end position="137"/>
    </location>
</feature>
<evidence type="ECO:0000259" key="2">
    <source>
        <dbReference type="Pfam" id="PF13340"/>
    </source>
</evidence>
<feature type="domain" description="Insertion element IS402-like" evidence="2">
    <location>
        <begin position="7"/>
        <end position="80"/>
    </location>
</feature>